<dbReference type="Gene3D" id="2.40.50.40">
    <property type="match status" value="1"/>
</dbReference>
<dbReference type="Ensembl" id="ENSDLAT00005048195.2">
    <property type="protein sequence ID" value="ENSDLAP00005045160.2"/>
    <property type="gene ID" value="ENSDLAG00005020004.2"/>
</dbReference>
<evidence type="ECO:0000313" key="4">
    <source>
        <dbReference type="Ensembl" id="ENSDLAP00005045160.2"/>
    </source>
</evidence>
<dbReference type="Proteomes" id="UP000694389">
    <property type="component" value="Unassembled WGS sequence"/>
</dbReference>
<sequence>MKYGHRSTQDLDFHPMDSRTSGTSPTITMQLCIRRLACLALLVGVLAMAAMATEIKVGKCCTEVSVKNVTSTILGYRIQRRNLPCVRAVIFETTEGEVCSHWKQDWVFTKIMELEKARKAKSATTASSTSASS</sequence>
<reference evidence="4" key="2">
    <citation type="submission" date="2025-09" db="UniProtKB">
        <authorList>
            <consortium name="Ensembl"/>
        </authorList>
    </citation>
    <scope>IDENTIFICATION</scope>
</reference>
<keyword evidence="5" id="KW-1185">Reference proteome</keyword>
<accession>A0A8C4HNG5</accession>
<dbReference type="GeneTree" id="ENSGT00940000171842"/>
<protein>
    <recommendedName>
        <fullName evidence="3">Chemokine interleukin-8-like domain-containing protein</fullName>
    </recommendedName>
</protein>
<evidence type="ECO:0000259" key="3">
    <source>
        <dbReference type="Pfam" id="PF00048"/>
    </source>
</evidence>
<dbReference type="GO" id="GO:0005615">
    <property type="term" value="C:extracellular space"/>
    <property type="evidence" value="ECO:0007669"/>
    <property type="project" value="UniProtKB-KW"/>
</dbReference>
<dbReference type="InterPro" id="IPR036048">
    <property type="entry name" value="Interleukin_8-like_sf"/>
</dbReference>
<dbReference type="AlphaFoldDB" id="A0A8C4HNG5"/>
<feature type="region of interest" description="Disordered" evidence="2">
    <location>
        <begin position="1"/>
        <end position="23"/>
    </location>
</feature>
<dbReference type="SUPFAM" id="SSF54117">
    <property type="entry name" value="Interleukin 8-like chemokines"/>
    <property type="match status" value="1"/>
</dbReference>
<proteinExistence type="predicted"/>
<evidence type="ECO:0000256" key="2">
    <source>
        <dbReference type="SAM" id="MobiDB-lite"/>
    </source>
</evidence>
<reference evidence="4" key="1">
    <citation type="submission" date="2025-08" db="UniProtKB">
        <authorList>
            <consortium name="Ensembl"/>
        </authorList>
    </citation>
    <scope>IDENTIFICATION</scope>
</reference>
<evidence type="ECO:0000256" key="1">
    <source>
        <dbReference type="ARBA" id="ARBA00022514"/>
    </source>
</evidence>
<feature type="domain" description="Chemokine interleukin-8-like" evidence="3">
    <location>
        <begin position="59"/>
        <end position="107"/>
    </location>
</feature>
<dbReference type="GO" id="GO:0008009">
    <property type="term" value="F:chemokine activity"/>
    <property type="evidence" value="ECO:0007669"/>
    <property type="project" value="InterPro"/>
</dbReference>
<keyword evidence="1" id="KW-0202">Cytokine</keyword>
<organism evidence="4 5">
    <name type="scientific">Dicentrarchus labrax</name>
    <name type="common">European seabass</name>
    <name type="synonym">Morone labrax</name>
    <dbReference type="NCBI Taxonomy" id="13489"/>
    <lineage>
        <taxon>Eukaryota</taxon>
        <taxon>Metazoa</taxon>
        <taxon>Chordata</taxon>
        <taxon>Craniata</taxon>
        <taxon>Vertebrata</taxon>
        <taxon>Euteleostomi</taxon>
        <taxon>Actinopterygii</taxon>
        <taxon>Neopterygii</taxon>
        <taxon>Teleostei</taxon>
        <taxon>Neoteleostei</taxon>
        <taxon>Acanthomorphata</taxon>
        <taxon>Eupercaria</taxon>
        <taxon>Moronidae</taxon>
        <taxon>Dicentrarchus</taxon>
    </lineage>
</organism>
<dbReference type="InterPro" id="IPR001811">
    <property type="entry name" value="Chemokine_IL8-like_dom"/>
</dbReference>
<feature type="compositionally biased region" description="Basic and acidic residues" evidence="2">
    <location>
        <begin position="7"/>
        <end position="17"/>
    </location>
</feature>
<evidence type="ECO:0000313" key="5">
    <source>
        <dbReference type="Proteomes" id="UP000694389"/>
    </source>
</evidence>
<dbReference type="GO" id="GO:0006955">
    <property type="term" value="P:immune response"/>
    <property type="evidence" value="ECO:0007669"/>
    <property type="project" value="InterPro"/>
</dbReference>
<name>A0A8C4HNG5_DICLA</name>
<dbReference type="Pfam" id="PF00048">
    <property type="entry name" value="IL8"/>
    <property type="match status" value="1"/>
</dbReference>